<evidence type="ECO:0000313" key="2">
    <source>
        <dbReference type="EMBL" id="RKE93375.1"/>
    </source>
</evidence>
<comment type="caution">
    <text evidence="1">The sequence shown here is derived from an EMBL/GenBank/DDBJ whole genome shotgun (WGS) entry which is preliminary data.</text>
</comment>
<reference evidence="2 4" key="2">
    <citation type="submission" date="2018-09" db="EMBL/GenBank/DDBJ databases">
        <title>Genomic Encyclopedia of Archaeal and Bacterial Type Strains, Phase II (KMG-II): from individual species to whole genera.</title>
        <authorList>
            <person name="Goeker M."/>
        </authorList>
    </citation>
    <scope>NUCLEOTIDE SEQUENCE [LARGE SCALE GENOMIC DNA]</scope>
    <source>
        <strain evidence="2 4">DSM 16337</strain>
    </source>
</reference>
<gene>
    <name evidence="2" type="ORF">BDE27_1113</name>
    <name evidence="1" type="ORF">Xehl_02889</name>
</gene>
<protein>
    <submittedName>
        <fullName evidence="1">Uncharacterized protein</fullName>
    </submittedName>
</protein>
<evidence type="ECO:0000313" key="4">
    <source>
        <dbReference type="Proteomes" id="UP000283568"/>
    </source>
</evidence>
<dbReference type="RefSeq" id="WP_244208693.1">
    <property type="nucleotide sequence ID" value="NZ_CAWNOJ010000026.1"/>
</dbReference>
<evidence type="ECO:0000313" key="3">
    <source>
        <dbReference type="Proteomes" id="UP000225605"/>
    </source>
</evidence>
<organism evidence="1 3">
    <name type="scientific">Xenorhabdus ehlersii</name>
    <dbReference type="NCBI Taxonomy" id="290111"/>
    <lineage>
        <taxon>Bacteria</taxon>
        <taxon>Pseudomonadati</taxon>
        <taxon>Pseudomonadota</taxon>
        <taxon>Gammaproteobacteria</taxon>
        <taxon>Enterobacterales</taxon>
        <taxon>Morganellaceae</taxon>
        <taxon>Xenorhabdus</taxon>
    </lineage>
</organism>
<dbReference type="Proteomes" id="UP000283568">
    <property type="component" value="Unassembled WGS sequence"/>
</dbReference>
<sequence length="134" mass="14948">MSQPITIHQASEKAQQLEFINQLIESYPHRIESRELSLISSLMAKLSGDVAVFLIEAIAGEEDGCMKKIKINPGITASVSDVKHINEEIQAQMIPLLTAVENQADSDTYHMLRGIKRLMTVQFNEINKLSEVLA</sequence>
<dbReference type="Proteomes" id="UP000225605">
    <property type="component" value="Unassembled WGS sequence"/>
</dbReference>
<proteinExistence type="predicted"/>
<dbReference type="EMBL" id="NIBT01000015">
    <property type="protein sequence ID" value="PHM23360.1"/>
    <property type="molecule type" value="Genomic_DNA"/>
</dbReference>
<evidence type="ECO:0000313" key="1">
    <source>
        <dbReference type="EMBL" id="PHM23360.1"/>
    </source>
</evidence>
<keyword evidence="4" id="KW-1185">Reference proteome</keyword>
<dbReference type="AlphaFoldDB" id="A0A2D0INH4"/>
<dbReference type="EMBL" id="RAQI01000001">
    <property type="protein sequence ID" value="RKE93375.1"/>
    <property type="molecule type" value="Genomic_DNA"/>
</dbReference>
<reference evidence="1 3" key="1">
    <citation type="journal article" date="2017" name="Nat. Microbiol.">
        <title>Natural product diversity associated with the nematode symbionts Photorhabdus and Xenorhabdus.</title>
        <authorList>
            <person name="Tobias N.J."/>
            <person name="Wolff H."/>
            <person name="Djahanschiri B."/>
            <person name="Grundmann F."/>
            <person name="Kronenwerth M."/>
            <person name="Shi Y.M."/>
            <person name="Simonyi S."/>
            <person name="Grun P."/>
            <person name="Shapiro-Ilan D."/>
            <person name="Pidot S.J."/>
            <person name="Stinear T.P."/>
            <person name="Ebersberger I."/>
            <person name="Bode H.B."/>
        </authorList>
    </citation>
    <scope>NUCLEOTIDE SEQUENCE [LARGE SCALE GENOMIC DNA]</scope>
    <source>
        <strain evidence="1 3">DSM 16337</strain>
    </source>
</reference>
<name>A0A2D0INH4_9GAMM</name>
<accession>A0A2D0INH4</accession>